<evidence type="ECO:0000313" key="3">
    <source>
        <dbReference type="Proteomes" id="UP000198773"/>
    </source>
</evidence>
<dbReference type="AlphaFoldDB" id="A0A1H4BGK1"/>
<organism evidence="2 3">
    <name type="scientific">Alkalimonas amylolytica</name>
    <dbReference type="NCBI Taxonomy" id="152573"/>
    <lineage>
        <taxon>Bacteria</taxon>
        <taxon>Pseudomonadati</taxon>
        <taxon>Pseudomonadota</taxon>
        <taxon>Gammaproteobacteria</taxon>
        <taxon>Alkalimonas</taxon>
    </lineage>
</organism>
<proteinExistence type="predicted"/>
<evidence type="ECO:0000313" key="2">
    <source>
        <dbReference type="EMBL" id="SEA47138.1"/>
    </source>
</evidence>
<gene>
    <name evidence="2" type="ORF">SAMN04488051_103345</name>
</gene>
<keyword evidence="3" id="KW-1185">Reference proteome</keyword>
<dbReference type="EMBL" id="FNRM01000003">
    <property type="protein sequence ID" value="SEA47138.1"/>
    <property type="molecule type" value="Genomic_DNA"/>
</dbReference>
<sequence length="59" mass="6512">MNQNFEQNNAEKLAQTNQTTNNPKGGNKDQKDQKGQASTLPAGDSKKPKQDQQNPSKNQ</sequence>
<dbReference type="RefSeq" id="WP_139243680.1">
    <property type="nucleotide sequence ID" value="NZ_FNRM01000003.1"/>
</dbReference>
<dbReference type="Proteomes" id="UP000198773">
    <property type="component" value="Unassembled WGS sequence"/>
</dbReference>
<feature type="compositionally biased region" description="Polar residues" evidence="1">
    <location>
        <begin position="1"/>
        <end position="23"/>
    </location>
</feature>
<reference evidence="2 3" key="1">
    <citation type="submission" date="2016-10" db="EMBL/GenBank/DDBJ databases">
        <authorList>
            <person name="de Groot N.N."/>
        </authorList>
    </citation>
    <scope>NUCLEOTIDE SEQUENCE [LARGE SCALE GENOMIC DNA]</scope>
    <source>
        <strain evidence="2 3">CGMCC 1.3430</strain>
    </source>
</reference>
<protein>
    <submittedName>
        <fullName evidence="2">Uncharacterized protein</fullName>
    </submittedName>
</protein>
<name>A0A1H4BGK1_ALKAM</name>
<feature type="region of interest" description="Disordered" evidence="1">
    <location>
        <begin position="1"/>
        <end position="59"/>
    </location>
</feature>
<accession>A0A1H4BGK1</accession>
<evidence type="ECO:0000256" key="1">
    <source>
        <dbReference type="SAM" id="MobiDB-lite"/>
    </source>
</evidence>